<dbReference type="Proteomes" id="UP000708208">
    <property type="component" value="Unassembled WGS sequence"/>
</dbReference>
<proteinExistence type="predicted"/>
<dbReference type="EMBL" id="CAJVCH010295207">
    <property type="protein sequence ID" value="CAG7785380.1"/>
    <property type="molecule type" value="Genomic_DNA"/>
</dbReference>
<protein>
    <submittedName>
        <fullName evidence="1">Uncharacterized protein</fullName>
    </submittedName>
</protein>
<accession>A0A8J2PFU5</accession>
<organism evidence="1 2">
    <name type="scientific">Allacma fusca</name>
    <dbReference type="NCBI Taxonomy" id="39272"/>
    <lineage>
        <taxon>Eukaryota</taxon>
        <taxon>Metazoa</taxon>
        <taxon>Ecdysozoa</taxon>
        <taxon>Arthropoda</taxon>
        <taxon>Hexapoda</taxon>
        <taxon>Collembola</taxon>
        <taxon>Symphypleona</taxon>
        <taxon>Sminthuridae</taxon>
        <taxon>Allacma</taxon>
    </lineage>
</organism>
<name>A0A8J2PFU5_9HEXA</name>
<reference evidence="1" key="1">
    <citation type="submission" date="2021-06" db="EMBL/GenBank/DDBJ databases">
        <authorList>
            <person name="Hodson N. C."/>
            <person name="Mongue J. A."/>
            <person name="Jaron S. K."/>
        </authorList>
    </citation>
    <scope>NUCLEOTIDE SEQUENCE</scope>
</reference>
<gene>
    <name evidence="1" type="ORF">AFUS01_LOCUS24008</name>
</gene>
<comment type="caution">
    <text evidence="1">The sequence shown here is derived from an EMBL/GenBank/DDBJ whole genome shotgun (WGS) entry which is preliminary data.</text>
</comment>
<evidence type="ECO:0000313" key="2">
    <source>
        <dbReference type="Proteomes" id="UP000708208"/>
    </source>
</evidence>
<sequence>MSGEVVGGWRKKRAGDWWEVDGAGMKLQESGERAGLGWGWDVLTQTIGRGSPSLRICVGEAARRGNLDERSTTRRQEAHRAIVV</sequence>
<evidence type="ECO:0000313" key="1">
    <source>
        <dbReference type="EMBL" id="CAG7785380.1"/>
    </source>
</evidence>
<dbReference type="AlphaFoldDB" id="A0A8J2PFU5"/>
<keyword evidence="2" id="KW-1185">Reference proteome</keyword>